<name>A0A8S2AS06_ARAAE</name>
<evidence type="ECO:0000313" key="21">
    <source>
        <dbReference type="EMBL" id="CAE6154886.1"/>
    </source>
</evidence>
<sequence length="553" mass="61840">MTAVTAAQRSVPAPFLSKTYQLVDDHSTDDVVSWNEEGTAFVVWKTAEFAKDLLPQYFKHNNFSSFIRQLNTYGFRKTVPDKWEFANDYFRRGGEELLSEIRRRKSVIASTAGKCVVVGSPSESNSGGDDHGSSSTSSPGSSKNPGSVENMVADLSGENEKLKRENNNLSSELAAAKKQRDELVTFLTGHLKVRPEQIDQMIKGGKFKPVESDEESECEGCGGGDGGGGGGAEEGMAMIFCNTLYSSSLSPLTSTRTKPSRFPKNLKPRAQFQSMEDHDDHLRRKFMEFPYVSPTRKQLMVDLMSTVENRLQSQLLPCNLPPDVRNFKNPNGSAEASLHIRSGQKSSPIDFVIGSWIHCKIPTGVSLNITSISAFLNSSTKAPNFVVELIQSSPESLVLILDLPHRKDLVLNPDYLKEYYQDTALDSHRQSLLKLPEVKPYVSPSLFVRSAFSPTASMLKIDAEEEDKLEEILRDHVSPAAKEVLEVWLERCAKEEEEKIVIGEEERMELERRDKSFRRKSIEEDLDLQFPRMFGEDVSSRVVHAIKEAFGVL</sequence>
<feature type="region of interest" description="Disordered" evidence="19">
    <location>
        <begin position="118"/>
        <end position="150"/>
    </location>
</feature>
<keyword evidence="12" id="KW-0346">Stress response</keyword>
<comment type="subunit">
    <text evidence="4">Homotrimer.</text>
</comment>
<dbReference type="SUPFAM" id="SSF46785">
    <property type="entry name" value="Winged helix' DNA-binding domain"/>
    <property type="match status" value="1"/>
</dbReference>
<reference evidence="21" key="1">
    <citation type="submission" date="2021-01" db="EMBL/GenBank/DDBJ databases">
        <authorList>
            <person name="Bezrukov I."/>
        </authorList>
    </citation>
    <scope>NUCLEOTIDE SEQUENCE</scope>
</reference>
<evidence type="ECO:0000259" key="20">
    <source>
        <dbReference type="SMART" id="SM00415"/>
    </source>
</evidence>
<evidence type="ECO:0000256" key="6">
    <source>
        <dbReference type="ARBA" id="ARBA00022553"/>
    </source>
</evidence>
<dbReference type="EC" id="1.3.7.12" evidence="17"/>
<dbReference type="Proteomes" id="UP000682877">
    <property type="component" value="Chromosome 7"/>
</dbReference>
<comment type="subcellular location">
    <subcellularLocation>
        <location evidence="1">Nucleus</location>
    </subcellularLocation>
    <subcellularLocation>
        <location evidence="2">Plastid</location>
        <location evidence="2">Chloroplast</location>
    </subcellularLocation>
</comment>
<dbReference type="PRINTS" id="PR00056">
    <property type="entry name" value="HSFDOMAIN"/>
</dbReference>
<dbReference type="GO" id="GO:0003700">
    <property type="term" value="F:DNA-binding transcription factor activity"/>
    <property type="evidence" value="ECO:0007669"/>
    <property type="project" value="InterPro"/>
</dbReference>
<keyword evidence="7" id="KW-0934">Plastid</keyword>
<keyword evidence="11" id="KW-0805">Transcription regulation</keyword>
<accession>A0A8S2AS06</accession>
<feature type="domain" description="HSF-type DNA-binding" evidence="20">
    <location>
        <begin position="11"/>
        <end position="104"/>
    </location>
</feature>
<dbReference type="GO" id="GO:0005634">
    <property type="term" value="C:nucleus"/>
    <property type="evidence" value="ECO:0007669"/>
    <property type="project" value="UniProtKB-SubCell"/>
</dbReference>
<dbReference type="Gene3D" id="1.10.10.10">
    <property type="entry name" value="Winged helix-like DNA-binding domain superfamily/Winged helix DNA-binding domain"/>
    <property type="match status" value="1"/>
</dbReference>
<evidence type="ECO:0000256" key="3">
    <source>
        <dbReference type="ARBA" id="ARBA00005212"/>
    </source>
</evidence>
<evidence type="ECO:0000256" key="2">
    <source>
        <dbReference type="ARBA" id="ARBA00004229"/>
    </source>
</evidence>
<evidence type="ECO:0000256" key="15">
    <source>
        <dbReference type="ARBA" id="ARBA00023242"/>
    </source>
</evidence>
<dbReference type="GO" id="GO:0015996">
    <property type="term" value="P:chlorophyll catabolic process"/>
    <property type="evidence" value="ECO:0007669"/>
    <property type="project" value="UniProtKB-KW"/>
</dbReference>
<keyword evidence="14" id="KW-0804">Transcription</keyword>
<dbReference type="AlphaFoldDB" id="A0A8S2AS06"/>
<dbReference type="Gene3D" id="3.40.1500.20">
    <property type="match status" value="1"/>
</dbReference>
<keyword evidence="22" id="KW-1185">Reference proteome</keyword>
<protein>
    <recommendedName>
        <fullName evidence="17">red chlorophyll catabolite reductase</fullName>
        <ecNumber evidence="17">1.3.7.12</ecNumber>
    </recommendedName>
</protein>
<keyword evidence="10" id="KW-0560">Oxidoreductase</keyword>
<dbReference type="GO" id="GO:0051743">
    <property type="term" value="F:red chlorophyll catabolite reductase activity"/>
    <property type="evidence" value="ECO:0007669"/>
    <property type="project" value="InterPro"/>
</dbReference>
<dbReference type="GO" id="GO:0009507">
    <property type="term" value="C:chloroplast"/>
    <property type="evidence" value="ECO:0007669"/>
    <property type="project" value="UniProtKB-SubCell"/>
</dbReference>
<evidence type="ECO:0000256" key="19">
    <source>
        <dbReference type="SAM" id="MobiDB-lite"/>
    </source>
</evidence>
<dbReference type="PANTHER" id="PTHR34685">
    <property type="entry name" value="RED CHLOROPHYLL CATABOLITE REDUCTASE, CHLOROPLASTIC"/>
    <property type="match status" value="1"/>
</dbReference>
<proteinExistence type="inferred from homology"/>
<organism evidence="21 22">
    <name type="scientific">Arabidopsis arenosa</name>
    <name type="common">Sand rock-cress</name>
    <name type="synonym">Cardaminopsis arenosa</name>
    <dbReference type="NCBI Taxonomy" id="38785"/>
    <lineage>
        <taxon>Eukaryota</taxon>
        <taxon>Viridiplantae</taxon>
        <taxon>Streptophyta</taxon>
        <taxon>Embryophyta</taxon>
        <taxon>Tracheophyta</taxon>
        <taxon>Spermatophyta</taxon>
        <taxon>Magnoliopsida</taxon>
        <taxon>eudicotyledons</taxon>
        <taxon>Gunneridae</taxon>
        <taxon>Pentapetalae</taxon>
        <taxon>rosids</taxon>
        <taxon>malvids</taxon>
        <taxon>Brassicales</taxon>
        <taxon>Brassicaceae</taxon>
        <taxon>Camelineae</taxon>
        <taxon>Arabidopsis</taxon>
    </lineage>
</organism>
<evidence type="ECO:0000256" key="8">
    <source>
        <dbReference type="ARBA" id="ARBA00022817"/>
    </source>
</evidence>
<evidence type="ECO:0000256" key="10">
    <source>
        <dbReference type="ARBA" id="ARBA00023002"/>
    </source>
</evidence>
<comment type="similarity">
    <text evidence="18">Belongs to the HSF family.</text>
</comment>
<keyword evidence="9" id="KW-0809">Transit peptide</keyword>
<comment type="catalytic activity">
    <reaction evidence="16">
        <text>primary fluorescent chlorophyll catabolite + 2 oxidized [2Fe-2S]-[ferredoxin] = red chlorophyll catabolite + 2 reduced [2Fe-2S]-[ferredoxin] + 3 H(+)</text>
        <dbReference type="Rhea" id="RHEA:24752"/>
        <dbReference type="Rhea" id="RHEA-COMP:10000"/>
        <dbReference type="Rhea" id="RHEA-COMP:10001"/>
        <dbReference type="ChEBI" id="CHEBI:15378"/>
        <dbReference type="ChEBI" id="CHEBI:33737"/>
        <dbReference type="ChEBI" id="CHEBI:33738"/>
        <dbReference type="ChEBI" id="CHEBI:58716"/>
        <dbReference type="ChEBI" id="CHEBI:77670"/>
        <dbReference type="EC" id="1.3.7.12"/>
    </reaction>
    <physiologicalReaction direction="right-to-left" evidence="16">
        <dbReference type="Rhea" id="RHEA:24754"/>
    </physiologicalReaction>
</comment>
<evidence type="ECO:0000256" key="17">
    <source>
        <dbReference type="ARBA" id="ARBA00066855"/>
    </source>
</evidence>
<comment type="pathway">
    <text evidence="3">Porphyrin-containing compound metabolism; chlorophyll degradation.</text>
</comment>
<evidence type="ECO:0000256" key="11">
    <source>
        <dbReference type="ARBA" id="ARBA00023015"/>
    </source>
</evidence>
<feature type="compositionally biased region" description="Low complexity" evidence="19">
    <location>
        <begin position="122"/>
        <end position="147"/>
    </location>
</feature>
<keyword evidence="15" id="KW-0539">Nucleus</keyword>
<dbReference type="SMART" id="SM00415">
    <property type="entry name" value="HSF"/>
    <property type="match status" value="1"/>
</dbReference>
<keyword evidence="13" id="KW-0238">DNA-binding</keyword>
<evidence type="ECO:0000256" key="5">
    <source>
        <dbReference type="ARBA" id="ARBA00022528"/>
    </source>
</evidence>
<dbReference type="Pfam" id="PF06405">
    <property type="entry name" value="RCC_reductase"/>
    <property type="match status" value="1"/>
</dbReference>
<evidence type="ECO:0000256" key="13">
    <source>
        <dbReference type="ARBA" id="ARBA00023125"/>
    </source>
</evidence>
<dbReference type="PANTHER" id="PTHR34685:SF2">
    <property type="entry name" value="RED CHLOROPHYLL CATABOLITE REDUCTASE, CHLOROPLASTIC"/>
    <property type="match status" value="1"/>
</dbReference>
<dbReference type="GO" id="GO:0043565">
    <property type="term" value="F:sequence-specific DNA binding"/>
    <property type="evidence" value="ECO:0007669"/>
    <property type="project" value="InterPro"/>
</dbReference>
<evidence type="ECO:0000256" key="1">
    <source>
        <dbReference type="ARBA" id="ARBA00004123"/>
    </source>
</evidence>
<evidence type="ECO:0000256" key="9">
    <source>
        <dbReference type="ARBA" id="ARBA00022946"/>
    </source>
</evidence>
<evidence type="ECO:0000256" key="18">
    <source>
        <dbReference type="RuleBase" id="RU004020"/>
    </source>
</evidence>
<keyword evidence="6" id="KW-0597">Phosphoprotein</keyword>
<dbReference type="InterPro" id="IPR000232">
    <property type="entry name" value="HSF_DNA-bd"/>
</dbReference>
<keyword evidence="8" id="KW-0881">Chlorophyll catabolism</keyword>
<dbReference type="FunFam" id="1.10.10.10:FF:000037">
    <property type="entry name" value="Heat stress transcription factor B-4"/>
    <property type="match status" value="1"/>
</dbReference>
<evidence type="ECO:0000256" key="16">
    <source>
        <dbReference type="ARBA" id="ARBA00050356"/>
    </source>
</evidence>
<evidence type="ECO:0000313" key="22">
    <source>
        <dbReference type="Proteomes" id="UP000682877"/>
    </source>
</evidence>
<evidence type="ECO:0000256" key="4">
    <source>
        <dbReference type="ARBA" id="ARBA00011233"/>
    </source>
</evidence>
<dbReference type="InterPro" id="IPR009439">
    <property type="entry name" value="RCC_reductase"/>
</dbReference>
<evidence type="ECO:0000256" key="12">
    <source>
        <dbReference type="ARBA" id="ARBA00023016"/>
    </source>
</evidence>
<dbReference type="InterPro" id="IPR036390">
    <property type="entry name" value="WH_DNA-bd_sf"/>
</dbReference>
<keyword evidence="5" id="KW-0150">Chloroplast</keyword>
<dbReference type="Pfam" id="PF00447">
    <property type="entry name" value="HSF_DNA-bind"/>
    <property type="match status" value="1"/>
</dbReference>
<dbReference type="FunFam" id="3.40.1500.20:FF:000001">
    <property type="entry name" value="Red chlorophyll catabolite reductase, chloroplastic"/>
    <property type="match status" value="1"/>
</dbReference>
<gene>
    <name evidence="21" type="ORF">AARE701A_LOCUS17486</name>
</gene>
<dbReference type="EMBL" id="LR999457">
    <property type="protein sequence ID" value="CAE6154886.1"/>
    <property type="molecule type" value="Genomic_DNA"/>
</dbReference>
<dbReference type="InterPro" id="IPR036388">
    <property type="entry name" value="WH-like_DNA-bd_sf"/>
</dbReference>
<evidence type="ECO:0000256" key="14">
    <source>
        <dbReference type="ARBA" id="ARBA00023163"/>
    </source>
</evidence>
<evidence type="ECO:0000256" key="7">
    <source>
        <dbReference type="ARBA" id="ARBA00022640"/>
    </source>
</evidence>